<gene>
    <name evidence="2" type="ORF">BU23DRAFT_550781</name>
</gene>
<dbReference type="Gene3D" id="3.40.50.720">
    <property type="entry name" value="NAD(P)-binding Rossmann-like Domain"/>
    <property type="match status" value="1"/>
</dbReference>
<proteinExistence type="predicted"/>
<dbReference type="AlphaFoldDB" id="A0A6A5VKK0"/>
<evidence type="ECO:0000313" key="2">
    <source>
        <dbReference type="EMBL" id="KAF1977465.1"/>
    </source>
</evidence>
<dbReference type="PROSITE" id="PS51257">
    <property type="entry name" value="PROKAR_LIPOPROTEIN"/>
    <property type="match status" value="1"/>
</dbReference>
<name>A0A6A5VKK0_9PLEO</name>
<dbReference type="OrthoDB" id="10058185at2759"/>
<protein>
    <submittedName>
        <fullName evidence="2">Putative sterol-4-alpha-carboxylate 3-dehydrogenase, decarboxylating</fullName>
    </submittedName>
</protein>
<accession>A0A6A5VKK0</accession>
<organism evidence="2 3">
    <name type="scientific">Bimuria novae-zelandiae CBS 107.79</name>
    <dbReference type="NCBI Taxonomy" id="1447943"/>
    <lineage>
        <taxon>Eukaryota</taxon>
        <taxon>Fungi</taxon>
        <taxon>Dikarya</taxon>
        <taxon>Ascomycota</taxon>
        <taxon>Pezizomycotina</taxon>
        <taxon>Dothideomycetes</taxon>
        <taxon>Pleosporomycetidae</taxon>
        <taxon>Pleosporales</taxon>
        <taxon>Massarineae</taxon>
        <taxon>Didymosphaeriaceae</taxon>
        <taxon>Bimuria</taxon>
    </lineage>
</organism>
<dbReference type="GO" id="GO:0006694">
    <property type="term" value="P:steroid biosynthetic process"/>
    <property type="evidence" value="ECO:0007669"/>
    <property type="project" value="InterPro"/>
</dbReference>
<evidence type="ECO:0000313" key="3">
    <source>
        <dbReference type="Proteomes" id="UP000800036"/>
    </source>
</evidence>
<sequence>MGRPEDAVRGLGNVIVIGGCGLLGHHVVKFLLENGAPAGSITVFDISVKNNRFDNIKYIAGDVASKADLKAALEGTKPNVIINVASPDAMTPDKSVFPRCNVTGVQNIIECAQDLSIRVLVHSSSSEVIQDSYHDMLWATEEWPVLENPVNGSIYAKTKAIGEGLVLAANRQKGLFTTAIRLCTIFGEGDVVLTRHFIELGKTGRIKFQVGEGKNLYDFIYAGNAAEGHLLAAQALLRAAESKEAIPENKRVDGEAFNMTNGERWLFWGVARFMSTAAGYPIDEQDVWKLPMGLVCFLMAIWEFIYWIFTFGGEPEVKAKMLRYTGQIRTFNITKARERLGYEPRVTLEEGFRRAVNWHLAKDNAKGKKA</sequence>
<dbReference type="PANTHER" id="PTHR43000">
    <property type="entry name" value="DTDP-D-GLUCOSE 4,6-DEHYDRATASE-RELATED"/>
    <property type="match status" value="1"/>
</dbReference>
<dbReference type="Proteomes" id="UP000800036">
    <property type="component" value="Unassembled WGS sequence"/>
</dbReference>
<keyword evidence="3" id="KW-1185">Reference proteome</keyword>
<dbReference type="SUPFAM" id="SSF51735">
    <property type="entry name" value="NAD(P)-binding Rossmann-fold domains"/>
    <property type="match status" value="1"/>
</dbReference>
<dbReference type="EMBL" id="ML976663">
    <property type="protein sequence ID" value="KAF1977465.1"/>
    <property type="molecule type" value="Genomic_DNA"/>
</dbReference>
<feature type="domain" description="3-beta hydroxysteroid dehydrogenase/isomerase" evidence="1">
    <location>
        <begin position="15"/>
        <end position="291"/>
    </location>
</feature>
<evidence type="ECO:0000259" key="1">
    <source>
        <dbReference type="Pfam" id="PF01073"/>
    </source>
</evidence>
<dbReference type="InterPro" id="IPR002225">
    <property type="entry name" value="3Beta_OHSteriod_DH/Estase"/>
</dbReference>
<dbReference type="GO" id="GO:0016616">
    <property type="term" value="F:oxidoreductase activity, acting on the CH-OH group of donors, NAD or NADP as acceptor"/>
    <property type="evidence" value="ECO:0007669"/>
    <property type="project" value="InterPro"/>
</dbReference>
<dbReference type="InterPro" id="IPR036291">
    <property type="entry name" value="NAD(P)-bd_dom_sf"/>
</dbReference>
<reference evidence="2" key="1">
    <citation type="journal article" date="2020" name="Stud. Mycol.">
        <title>101 Dothideomycetes genomes: a test case for predicting lifestyles and emergence of pathogens.</title>
        <authorList>
            <person name="Haridas S."/>
            <person name="Albert R."/>
            <person name="Binder M."/>
            <person name="Bloem J."/>
            <person name="Labutti K."/>
            <person name="Salamov A."/>
            <person name="Andreopoulos B."/>
            <person name="Baker S."/>
            <person name="Barry K."/>
            <person name="Bills G."/>
            <person name="Bluhm B."/>
            <person name="Cannon C."/>
            <person name="Castanera R."/>
            <person name="Culley D."/>
            <person name="Daum C."/>
            <person name="Ezra D."/>
            <person name="Gonzalez J."/>
            <person name="Henrissat B."/>
            <person name="Kuo A."/>
            <person name="Liang C."/>
            <person name="Lipzen A."/>
            <person name="Lutzoni F."/>
            <person name="Magnuson J."/>
            <person name="Mondo S."/>
            <person name="Nolan M."/>
            <person name="Ohm R."/>
            <person name="Pangilinan J."/>
            <person name="Park H.-J."/>
            <person name="Ramirez L."/>
            <person name="Alfaro M."/>
            <person name="Sun H."/>
            <person name="Tritt A."/>
            <person name="Yoshinaga Y."/>
            <person name="Zwiers L.-H."/>
            <person name="Turgeon B."/>
            <person name="Goodwin S."/>
            <person name="Spatafora J."/>
            <person name="Crous P."/>
            <person name="Grigoriev I."/>
        </authorList>
    </citation>
    <scope>NUCLEOTIDE SEQUENCE</scope>
    <source>
        <strain evidence="2">CBS 107.79</strain>
    </source>
</reference>
<dbReference type="Pfam" id="PF01073">
    <property type="entry name" value="3Beta_HSD"/>
    <property type="match status" value="1"/>
</dbReference>